<feature type="transmembrane region" description="Helical" evidence="7">
    <location>
        <begin position="142"/>
        <end position="164"/>
    </location>
</feature>
<evidence type="ECO:0000313" key="9">
    <source>
        <dbReference type="EMBL" id="KAH7363143.1"/>
    </source>
</evidence>
<keyword evidence="4 7" id="KW-0256">Endoplasmic reticulum</keyword>
<feature type="compositionally biased region" description="Polar residues" evidence="8">
    <location>
        <begin position="229"/>
        <end position="239"/>
    </location>
</feature>
<protein>
    <recommendedName>
        <fullName evidence="7">Derlin</fullName>
    </recommendedName>
</protein>
<dbReference type="AlphaFoldDB" id="A0A8K0TMK7"/>
<evidence type="ECO:0000256" key="2">
    <source>
        <dbReference type="ARBA" id="ARBA00008917"/>
    </source>
</evidence>
<dbReference type="Pfam" id="PF04511">
    <property type="entry name" value="DER1"/>
    <property type="match status" value="1"/>
</dbReference>
<dbReference type="Proteomes" id="UP000813385">
    <property type="component" value="Unassembled WGS sequence"/>
</dbReference>
<evidence type="ECO:0000256" key="5">
    <source>
        <dbReference type="ARBA" id="ARBA00022989"/>
    </source>
</evidence>
<sequence>MSSDLLDGYWRAPPIARTVATAAFVTSVGALLGVTPIAWLYFSNDLVYTFLSQFWRVWTNFLFTGPNLALLFDTYFLYTYTKALEVDNPRFSKREDVIWYLIFVGGVTTVLCSYIYPGGYFLTGLILAMCRTVTQDQRGQKASIYFVTIPAQLMPFGMMLMSLIMPGGYYYLPMQVCGFIASHLFDFLTRYYPDFIGGRNLAPTPGFLSRFVETPRAFQRTYGTAIRPSDQSSGRTTGASAGPLPDSWRTRGSGRRLGE</sequence>
<dbReference type="EMBL" id="JAGPXD010000003">
    <property type="protein sequence ID" value="KAH7363143.1"/>
    <property type="molecule type" value="Genomic_DNA"/>
</dbReference>
<name>A0A8K0TMK7_9PEZI</name>
<evidence type="ECO:0000256" key="8">
    <source>
        <dbReference type="SAM" id="MobiDB-lite"/>
    </source>
</evidence>
<accession>A0A8K0TMK7</accession>
<comment type="subcellular location">
    <subcellularLocation>
        <location evidence="1 7">Endoplasmic reticulum membrane</location>
        <topology evidence="1 7">Multi-pass membrane protein</topology>
    </subcellularLocation>
</comment>
<evidence type="ECO:0000256" key="4">
    <source>
        <dbReference type="ARBA" id="ARBA00022824"/>
    </source>
</evidence>
<comment type="similarity">
    <text evidence="2 7">Belongs to the derlin family.</text>
</comment>
<proteinExistence type="inferred from homology"/>
<keyword evidence="6 7" id="KW-0472">Membrane</keyword>
<evidence type="ECO:0000313" key="10">
    <source>
        <dbReference type="Proteomes" id="UP000813385"/>
    </source>
</evidence>
<organism evidence="9 10">
    <name type="scientific">Plectosphaerella cucumerina</name>
    <dbReference type="NCBI Taxonomy" id="40658"/>
    <lineage>
        <taxon>Eukaryota</taxon>
        <taxon>Fungi</taxon>
        <taxon>Dikarya</taxon>
        <taxon>Ascomycota</taxon>
        <taxon>Pezizomycotina</taxon>
        <taxon>Sordariomycetes</taxon>
        <taxon>Hypocreomycetidae</taxon>
        <taxon>Glomerellales</taxon>
        <taxon>Plectosphaerellaceae</taxon>
        <taxon>Plectosphaerella</taxon>
    </lineage>
</organism>
<reference evidence="9" key="1">
    <citation type="journal article" date="2021" name="Nat. Commun.">
        <title>Genetic determinants of endophytism in the Arabidopsis root mycobiome.</title>
        <authorList>
            <person name="Mesny F."/>
            <person name="Miyauchi S."/>
            <person name="Thiergart T."/>
            <person name="Pickel B."/>
            <person name="Atanasova L."/>
            <person name="Karlsson M."/>
            <person name="Huettel B."/>
            <person name="Barry K.W."/>
            <person name="Haridas S."/>
            <person name="Chen C."/>
            <person name="Bauer D."/>
            <person name="Andreopoulos W."/>
            <person name="Pangilinan J."/>
            <person name="LaButti K."/>
            <person name="Riley R."/>
            <person name="Lipzen A."/>
            <person name="Clum A."/>
            <person name="Drula E."/>
            <person name="Henrissat B."/>
            <person name="Kohler A."/>
            <person name="Grigoriev I.V."/>
            <person name="Martin F.M."/>
            <person name="Hacquard S."/>
        </authorList>
    </citation>
    <scope>NUCLEOTIDE SEQUENCE</scope>
    <source>
        <strain evidence="9">MPI-CAGE-AT-0016</strain>
    </source>
</reference>
<evidence type="ECO:0000256" key="3">
    <source>
        <dbReference type="ARBA" id="ARBA00022692"/>
    </source>
</evidence>
<comment type="caution">
    <text evidence="9">The sequence shown here is derived from an EMBL/GenBank/DDBJ whole genome shotgun (WGS) entry which is preliminary data.</text>
</comment>
<evidence type="ECO:0000256" key="6">
    <source>
        <dbReference type="ARBA" id="ARBA00023136"/>
    </source>
</evidence>
<dbReference type="GO" id="GO:0005789">
    <property type="term" value="C:endoplasmic reticulum membrane"/>
    <property type="evidence" value="ECO:0007669"/>
    <property type="project" value="UniProtKB-SubCell"/>
</dbReference>
<keyword evidence="10" id="KW-1185">Reference proteome</keyword>
<keyword evidence="5 7" id="KW-1133">Transmembrane helix</keyword>
<feature type="transmembrane region" description="Helical" evidence="7">
    <location>
        <begin position="54"/>
        <end position="77"/>
    </location>
</feature>
<feature type="transmembrane region" description="Helical" evidence="7">
    <location>
        <begin position="97"/>
        <end position="130"/>
    </location>
</feature>
<feature type="region of interest" description="Disordered" evidence="8">
    <location>
        <begin position="223"/>
        <end position="259"/>
    </location>
</feature>
<evidence type="ECO:0000256" key="7">
    <source>
        <dbReference type="RuleBase" id="RU363059"/>
    </source>
</evidence>
<gene>
    <name evidence="9" type="ORF">B0T11DRAFT_282173</name>
</gene>
<dbReference type="GO" id="GO:0006950">
    <property type="term" value="P:response to stress"/>
    <property type="evidence" value="ECO:0007669"/>
    <property type="project" value="UniProtKB-ARBA"/>
</dbReference>
<dbReference type="PANTHER" id="PTHR11009">
    <property type="entry name" value="DER1-LIKE PROTEIN, DERLIN"/>
    <property type="match status" value="1"/>
</dbReference>
<dbReference type="OrthoDB" id="19102at2759"/>
<dbReference type="SUPFAM" id="SSF144091">
    <property type="entry name" value="Rhomboid-like"/>
    <property type="match status" value="1"/>
</dbReference>
<evidence type="ECO:0000256" key="1">
    <source>
        <dbReference type="ARBA" id="ARBA00004477"/>
    </source>
</evidence>
<keyword evidence="3 7" id="KW-0812">Transmembrane</keyword>
<dbReference type="InterPro" id="IPR007599">
    <property type="entry name" value="DER1"/>
</dbReference>
<feature type="transmembrane region" description="Helical" evidence="7">
    <location>
        <begin position="20"/>
        <end position="42"/>
    </location>
</feature>
<dbReference type="InterPro" id="IPR035952">
    <property type="entry name" value="Rhomboid-like_sf"/>
</dbReference>
<comment type="function">
    <text evidence="7">May be involved in the degradation of misfolded endoplasmic reticulum (ER) luminal proteins.</text>
</comment>